<accession>A0A1F5R1U2</accession>
<organism evidence="1 2">
    <name type="scientific">Candidatus Edwardsbacteria bacterium GWF2_54_11</name>
    <dbReference type="NCBI Taxonomy" id="1817851"/>
    <lineage>
        <taxon>Bacteria</taxon>
        <taxon>Candidatus Edwardsiibacteriota</taxon>
    </lineage>
</organism>
<sequence>MSLQDALKTKLAGQKAAFVIDGSGKCQQQGGDESAILQSTQFAKQIYDIVGLSSLDTLWVSAGNGTFVTKTTSQGQAGLILDQNPDIPSALSFIDKALSSSTDGPAAGTGDVMGKVRKIAAEYLTDFADTALMIQIKQAGLEEKNPRPDQLEKLAAGLEKAALMITGPEKAREMAEQIRKAIK</sequence>
<proteinExistence type="predicted"/>
<evidence type="ECO:0000313" key="2">
    <source>
        <dbReference type="Proteomes" id="UP000177230"/>
    </source>
</evidence>
<dbReference type="AlphaFoldDB" id="A0A1F5R1U2"/>
<gene>
    <name evidence="1" type="ORF">A2024_06850</name>
</gene>
<evidence type="ECO:0000313" key="1">
    <source>
        <dbReference type="EMBL" id="OGF08417.1"/>
    </source>
</evidence>
<dbReference type="Proteomes" id="UP000177230">
    <property type="component" value="Unassembled WGS sequence"/>
</dbReference>
<comment type="caution">
    <text evidence="1">The sequence shown here is derived from an EMBL/GenBank/DDBJ whole genome shotgun (WGS) entry which is preliminary data.</text>
</comment>
<name>A0A1F5R1U2_9BACT</name>
<protein>
    <submittedName>
        <fullName evidence="1">Uncharacterized protein</fullName>
    </submittedName>
</protein>
<dbReference type="EMBL" id="MFFM01000047">
    <property type="protein sequence ID" value="OGF08417.1"/>
    <property type="molecule type" value="Genomic_DNA"/>
</dbReference>
<reference evidence="1 2" key="1">
    <citation type="journal article" date="2016" name="Nat. Commun.">
        <title>Thousands of microbial genomes shed light on interconnected biogeochemical processes in an aquifer system.</title>
        <authorList>
            <person name="Anantharaman K."/>
            <person name="Brown C.T."/>
            <person name="Hug L.A."/>
            <person name="Sharon I."/>
            <person name="Castelle C.J."/>
            <person name="Probst A.J."/>
            <person name="Thomas B.C."/>
            <person name="Singh A."/>
            <person name="Wilkins M.J."/>
            <person name="Karaoz U."/>
            <person name="Brodie E.L."/>
            <person name="Williams K.H."/>
            <person name="Hubbard S.S."/>
            <person name="Banfield J.F."/>
        </authorList>
    </citation>
    <scope>NUCLEOTIDE SEQUENCE [LARGE SCALE GENOMIC DNA]</scope>
</reference>